<keyword evidence="2" id="KW-1133">Transmembrane helix</keyword>
<dbReference type="AlphaFoldDB" id="A0A835EI68"/>
<feature type="transmembrane region" description="Helical" evidence="2">
    <location>
        <begin position="419"/>
        <end position="444"/>
    </location>
</feature>
<feature type="domain" description="KIB1-4 beta-propeller" evidence="3">
    <location>
        <begin position="114"/>
        <end position="352"/>
    </location>
</feature>
<dbReference type="Pfam" id="PF03478">
    <property type="entry name" value="Beta-prop_KIB1-4"/>
    <property type="match status" value="1"/>
</dbReference>
<reference evidence="4" key="1">
    <citation type="submission" date="2020-07" db="EMBL/GenBank/DDBJ databases">
        <title>Genome sequence and genetic diversity analysis of an under-domesticated orphan crop, white fonio (Digitaria exilis).</title>
        <authorList>
            <person name="Bennetzen J.L."/>
            <person name="Chen S."/>
            <person name="Ma X."/>
            <person name="Wang X."/>
            <person name="Yssel A.E.J."/>
            <person name="Chaluvadi S.R."/>
            <person name="Johnson M."/>
            <person name="Gangashetty P."/>
            <person name="Hamidou F."/>
            <person name="Sanogo M.D."/>
            <person name="Zwaenepoel A."/>
            <person name="Wallace J."/>
            <person name="Van De Peer Y."/>
            <person name="Van Deynze A."/>
        </authorList>
    </citation>
    <scope>NUCLEOTIDE SEQUENCE</scope>
    <source>
        <tissue evidence="4">Leaves</tissue>
    </source>
</reference>
<dbReference type="InterPro" id="IPR005174">
    <property type="entry name" value="KIB1-4_b-propeller"/>
</dbReference>
<feature type="region of interest" description="Disordered" evidence="1">
    <location>
        <begin position="1"/>
        <end position="22"/>
    </location>
</feature>
<evidence type="ECO:0000256" key="2">
    <source>
        <dbReference type="SAM" id="Phobius"/>
    </source>
</evidence>
<keyword evidence="5" id="KW-1185">Reference proteome</keyword>
<evidence type="ECO:0000313" key="4">
    <source>
        <dbReference type="EMBL" id="KAF8690531.1"/>
    </source>
</evidence>
<dbReference type="PANTHER" id="PTHR33165:SF53">
    <property type="entry name" value="OS04G0486300 PROTEIN"/>
    <property type="match status" value="1"/>
</dbReference>
<gene>
    <name evidence="4" type="ORF">HU200_040893</name>
</gene>
<dbReference type="EMBL" id="JACEFO010001972">
    <property type="protein sequence ID" value="KAF8690531.1"/>
    <property type="molecule type" value="Genomic_DNA"/>
</dbReference>
<sequence length="447" mass="49632">MSSPPAPASGAGKRGRTSDPGLASWASLPQDLVRLVAWRLLADGDLLDYVRFRAVCTGWRSGAVSPRGLGVVDPRFHPRRWMMLPEGHCLYPGHPDLRGYARFLNLDTGAWILSRIPLLEDHLAIDSVDGLLLLLGDQYLQGTVRLLHPFTGDIVDLPPLATLLPQLGDSLSCCPVLYRIKKLASKVCASASFKDGVITVMLALGWVSRVAFATTTTSLDQKWNLSEFWATPSLAFQGKLYMLQEADGYCDNHMHQFLEIGPPVQLRPPHLLATIPKSKFRNPRYLVECGSEILVLSYRGASTSRILICRLADLVQQRIVPIRSIGDNTLFLDERCISVASKVVSTVRGDNVVCEHPRQRYLAQYHISSGNWSRAIDDCSLYGRAQGPSSLVLYIYSCCTRTLWYEGLFASFFIRCSSLLSIASTFGLAGKFFFFFLLHCVIVGTEE</sequence>
<comment type="caution">
    <text evidence="4">The sequence shown here is derived from an EMBL/GenBank/DDBJ whole genome shotgun (WGS) entry which is preliminary data.</text>
</comment>
<evidence type="ECO:0000259" key="3">
    <source>
        <dbReference type="Pfam" id="PF03478"/>
    </source>
</evidence>
<accession>A0A835EI68</accession>
<keyword evidence="2" id="KW-0812">Transmembrane</keyword>
<evidence type="ECO:0000256" key="1">
    <source>
        <dbReference type="SAM" id="MobiDB-lite"/>
    </source>
</evidence>
<name>A0A835EI68_9POAL</name>
<dbReference type="Proteomes" id="UP000636709">
    <property type="component" value="Unassembled WGS sequence"/>
</dbReference>
<keyword evidence="2" id="KW-0472">Membrane</keyword>
<dbReference type="OrthoDB" id="1644419at2759"/>
<protein>
    <recommendedName>
        <fullName evidence="3">KIB1-4 beta-propeller domain-containing protein</fullName>
    </recommendedName>
</protein>
<evidence type="ECO:0000313" key="5">
    <source>
        <dbReference type="Proteomes" id="UP000636709"/>
    </source>
</evidence>
<dbReference type="PANTHER" id="PTHR33165">
    <property type="entry name" value="F-BOX DOMAIN CONTAINING PROTEIN-LIKE-RELATED"/>
    <property type="match status" value="1"/>
</dbReference>
<organism evidence="4 5">
    <name type="scientific">Digitaria exilis</name>
    <dbReference type="NCBI Taxonomy" id="1010633"/>
    <lineage>
        <taxon>Eukaryota</taxon>
        <taxon>Viridiplantae</taxon>
        <taxon>Streptophyta</taxon>
        <taxon>Embryophyta</taxon>
        <taxon>Tracheophyta</taxon>
        <taxon>Spermatophyta</taxon>
        <taxon>Magnoliopsida</taxon>
        <taxon>Liliopsida</taxon>
        <taxon>Poales</taxon>
        <taxon>Poaceae</taxon>
        <taxon>PACMAD clade</taxon>
        <taxon>Panicoideae</taxon>
        <taxon>Panicodae</taxon>
        <taxon>Paniceae</taxon>
        <taxon>Anthephorinae</taxon>
        <taxon>Digitaria</taxon>
    </lineage>
</organism>
<proteinExistence type="predicted"/>